<feature type="non-terminal residue" evidence="2">
    <location>
        <position position="70"/>
    </location>
</feature>
<keyword evidence="3" id="KW-1185">Reference proteome</keyword>
<feature type="compositionally biased region" description="Pro residues" evidence="1">
    <location>
        <begin position="1"/>
        <end position="10"/>
    </location>
</feature>
<proteinExistence type="predicted"/>
<feature type="compositionally biased region" description="Polar residues" evidence="1">
    <location>
        <begin position="14"/>
        <end position="23"/>
    </location>
</feature>
<evidence type="ECO:0000313" key="2">
    <source>
        <dbReference type="EMBL" id="KAH9310523.1"/>
    </source>
</evidence>
<reference evidence="2 3" key="1">
    <citation type="journal article" date="2021" name="Nat. Plants">
        <title>The Taxus genome provides insights into paclitaxel biosynthesis.</title>
        <authorList>
            <person name="Xiong X."/>
            <person name="Gou J."/>
            <person name="Liao Q."/>
            <person name="Li Y."/>
            <person name="Zhou Q."/>
            <person name="Bi G."/>
            <person name="Li C."/>
            <person name="Du R."/>
            <person name="Wang X."/>
            <person name="Sun T."/>
            <person name="Guo L."/>
            <person name="Liang H."/>
            <person name="Lu P."/>
            <person name="Wu Y."/>
            <person name="Zhang Z."/>
            <person name="Ro D.K."/>
            <person name="Shang Y."/>
            <person name="Huang S."/>
            <person name="Yan J."/>
        </authorList>
    </citation>
    <scope>NUCLEOTIDE SEQUENCE [LARGE SCALE GENOMIC DNA]</scope>
    <source>
        <strain evidence="2">Ta-2019</strain>
    </source>
</reference>
<gene>
    <name evidence="2" type="ORF">KI387_025558</name>
</gene>
<dbReference type="EMBL" id="JAHRHJ020000006">
    <property type="protein sequence ID" value="KAH9310523.1"/>
    <property type="molecule type" value="Genomic_DNA"/>
</dbReference>
<accession>A0AA38FUX3</accession>
<sequence>APSIAPPFAPPTNILDNATQPEDANTDDFENTDDEVDTIKLTDEALGQLNFTPVDVDDFYFEDTFVADGS</sequence>
<feature type="region of interest" description="Disordered" evidence="1">
    <location>
        <begin position="1"/>
        <end position="29"/>
    </location>
</feature>
<evidence type="ECO:0000256" key="1">
    <source>
        <dbReference type="SAM" id="MobiDB-lite"/>
    </source>
</evidence>
<organism evidence="2 3">
    <name type="scientific">Taxus chinensis</name>
    <name type="common">Chinese yew</name>
    <name type="synonym">Taxus wallichiana var. chinensis</name>
    <dbReference type="NCBI Taxonomy" id="29808"/>
    <lineage>
        <taxon>Eukaryota</taxon>
        <taxon>Viridiplantae</taxon>
        <taxon>Streptophyta</taxon>
        <taxon>Embryophyta</taxon>
        <taxon>Tracheophyta</taxon>
        <taxon>Spermatophyta</taxon>
        <taxon>Pinopsida</taxon>
        <taxon>Pinidae</taxon>
        <taxon>Conifers II</taxon>
        <taxon>Cupressales</taxon>
        <taxon>Taxaceae</taxon>
        <taxon>Taxus</taxon>
    </lineage>
</organism>
<name>A0AA38FUX3_TAXCH</name>
<protein>
    <submittedName>
        <fullName evidence="2">Uncharacterized protein</fullName>
    </submittedName>
</protein>
<feature type="non-terminal residue" evidence="2">
    <location>
        <position position="1"/>
    </location>
</feature>
<comment type="caution">
    <text evidence="2">The sequence shown here is derived from an EMBL/GenBank/DDBJ whole genome shotgun (WGS) entry which is preliminary data.</text>
</comment>
<dbReference type="AlphaFoldDB" id="A0AA38FUX3"/>
<dbReference type="Proteomes" id="UP000824469">
    <property type="component" value="Unassembled WGS sequence"/>
</dbReference>
<evidence type="ECO:0000313" key="3">
    <source>
        <dbReference type="Proteomes" id="UP000824469"/>
    </source>
</evidence>